<dbReference type="InterPro" id="IPR011009">
    <property type="entry name" value="Kinase-like_dom_sf"/>
</dbReference>
<protein>
    <recommendedName>
        <fullName evidence="3">Phosphotransferase enzyme family protein</fullName>
    </recommendedName>
</protein>
<reference evidence="1 2" key="1">
    <citation type="submission" date="2016-11" db="EMBL/GenBank/DDBJ databases">
        <authorList>
            <person name="Jaros S."/>
            <person name="Januszkiewicz K."/>
            <person name="Wedrychowicz H."/>
        </authorList>
    </citation>
    <scope>NUCLEOTIDE SEQUENCE [LARGE SCALE GENOMIC DNA]</scope>
    <source>
        <strain evidence="1 2">CGMCC 4.5723</strain>
    </source>
</reference>
<dbReference type="EMBL" id="FQZK01000006">
    <property type="protein sequence ID" value="SHJ49153.1"/>
    <property type="molecule type" value="Genomic_DNA"/>
</dbReference>
<evidence type="ECO:0008006" key="3">
    <source>
        <dbReference type="Google" id="ProtNLM"/>
    </source>
</evidence>
<dbReference type="AlphaFoldDB" id="A0A1M6JRB0"/>
<organism evidence="1 2">
    <name type="scientific">Nocardiopsis flavescens</name>
    <dbReference type="NCBI Taxonomy" id="758803"/>
    <lineage>
        <taxon>Bacteria</taxon>
        <taxon>Bacillati</taxon>
        <taxon>Actinomycetota</taxon>
        <taxon>Actinomycetes</taxon>
        <taxon>Streptosporangiales</taxon>
        <taxon>Nocardiopsidaceae</taxon>
        <taxon>Nocardiopsis</taxon>
    </lineage>
</organism>
<proteinExistence type="predicted"/>
<gene>
    <name evidence="1" type="ORF">SAMN05421803_106232</name>
</gene>
<name>A0A1M6JRB0_9ACTN</name>
<dbReference type="SUPFAM" id="SSF56112">
    <property type="entry name" value="Protein kinase-like (PK-like)"/>
    <property type="match status" value="1"/>
</dbReference>
<dbReference type="Proteomes" id="UP000184452">
    <property type="component" value="Unassembled WGS sequence"/>
</dbReference>
<sequence>MHQPDIDRMRGEVLAAADMVDKLAEAKPLHSWELSHVERLTLTDGSTVVFKCATEPFTHEHEALTSARQAGVSVPRLITSLRSGTTLAMLMEDLGEPDREATNHDGVAAAVQLHSAAAPPHLPLADSTWLASLPSRAMRTLDLLNAQGRWSDADDIRETLRDIDRAASARAEGTTTAPYGWVHSEFHPESLHIRDGRVRLYDLARAFHGPGLIDLASWHGTVEPPDSDRTRAFLESYVEAGGSAGVLTRRAGLPPQDWALGWHRVWALEWFLAQSLVWIGDTAADPAYTNVVRRHTHDAARLLDV</sequence>
<evidence type="ECO:0000313" key="1">
    <source>
        <dbReference type="EMBL" id="SHJ49153.1"/>
    </source>
</evidence>
<dbReference type="STRING" id="758803.SAMN05421803_106232"/>
<evidence type="ECO:0000313" key="2">
    <source>
        <dbReference type="Proteomes" id="UP000184452"/>
    </source>
</evidence>
<accession>A0A1M6JRB0</accession>
<keyword evidence="2" id="KW-1185">Reference proteome</keyword>
<dbReference type="RefSeq" id="WP_218619536.1">
    <property type="nucleotide sequence ID" value="NZ_FQZK01000006.1"/>
</dbReference>